<evidence type="ECO:0000256" key="6">
    <source>
        <dbReference type="SAM" id="Phobius"/>
    </source>
</evidence>
<evidence type="ECO:0000256" key="4">
    <source>
        <dbReference type="ARBA" id="ARBA00022989"/>
    </source>
</evidence>
<protein>
    <submittedName>
        <fullName evidence="7">Uncharacterized protein</fullName>
    </submittedName>
</protein>
<dbReference type="FunCoup" id="A0A423PM64">
    <property type="interactions" value="110"/>
</dbReference>
<keyword evidence="3 6" id="KW-0812">Transmembrane</keyword>
<dbReference type="Pfam" id="PF01184">
    <property type="entry name" value="Gpr1_Fun34_YaaH"/>
    <property type="match status" value="1"/>
</dbReference>
<evidence type="ECO:0000256" key="1">
    <source>
        <dbReference type="ARBA" id="ARBA00004141"/>
    </source>
</evidence>
<dbReference type="EMBL" id="AYKG01000034">
    <property type="protein sequence ID" value="ROO26622.1"/>
    <property type="molecule type" value="Genomic_DNA"/>
</dbReference>
<keyword evidence="4 6" id="KW-1133">Transmembrane helix</keyword>
<feature type="transmembrane region" description="Helical" evidence="6">
    <location>
        <begin position="69"/>
        <end position="90"/>
    </location>
</feature>
<dbReference type="AlphaFoldDB" id="A0A423PM64"/>
<keyword evidence="8" id="KW-1185">Reference proteome</keyword>
<evidence type="ECO:0000256" key="3">
    <source>
        <dbReference type="ARBA" id="ARBA00022692"/>
    </source>
</evidence>
<dbReference type="InParanoid" id="A0A423PM64"/>
<feature type="transmembrane region" description="Helical" evidence="6">
    <location>
        <begin position="102"/>
        <end position="123"/>
    </location>
</feature>
<dbReference type="InterPro" id="IPR000791">
    <property type="entry name" value="Gpr1/Fun34/SatP-like"/>
</dbReference>
<evidence type="ECO:0000313" key="8">
    <source>
        <dbReference type="Proteomes" id="UP000285310"/>
    </source>
</evidence>
<comment type="caution">
    <text evidence="7">The sequence shown here is derived from an EMBL/GenBank/DDBJ whole genome shotgun (WGS) entry which is preliminary data.</text>
</comment>
<name>A0A423PM64_9GAMM</name>
<dbReference type="PANTHER" id="PTHR30178">
    <property type="entry name" value="INNER MEMBRANE PROTEIN YAAH"/>
    <property type="match status" value="1"/>
</dbReference>
<dbReference type="PANTHER" id="PTHR30178:SF3">
    <property type="entry name" value="SUCCINATE-ACETATE_PROTON SYMPORTER SATP"/>
    <property type="match status" value="1"/>
</dbReference>
<accession>A0A423PM64</accession>
<feature type="transmembrane region" description="Helical" evidence="6">
    <location>
        <begin position="130"/>
        <end position="153"/>
    </location>
</feature>
<dbReference type="RefSeq" id="WP_123658711.1">
    <property type="nucleotide sequence ID" value="NZ_AYKG01000034.1"/>
</dbReference>
<comment type="similarity">
    <text evidence="2">Belongs to the acetate uptake transporter (AceTr) (TC 2.A.96) family.</text>
</comment>
<evidence type="ECO:0000256" key="2">
    <source>
        <dbReference type="ARBA" id="ARBA00005587"/>
    </source>
</evidence>
<dbReference type="Proteomes" id="UP000285310">
    <property type="component" value="Unassembled WGS sequence"/>
</dbReference>
<dbReference type="GO" id="GO:0005886">
    <property type="term" value="C:plasma membrane"/>
    <property type="evidence" value="ECO:0007669"/>
    <property type="project" value="TreeGrafter"/>
</dbReference>
<dbReference type="OrthoDB" id="9787939at2"/>
<reference evidence="7 8" key="1">
    <citation type="submission" date="2013-10" db="EMBL/GenBank/DDBJ databases">
        <title>Salinisphaera japonica YTM-1 Genome Sequencing.</title>
        <authorList>
            <person name="Lai Q."/>
            <person name="Li C."/>
            <person name="Shao Z."/>
        </authorList>
    </citation>
    <scope>NUCLEOTIDE SEQUENCE [LARGE SCALE GENOMIC DNA]</scope>
    <source>
        <strain evidence="7 8">YTM-1</strain>
    </source>
</reference>
<dbReference type="GO" id="GO:0071422">
    <property type="term" value="P:succinate transmembrane transport"/>
    <property type="evidence" value="ECO:0007669"/>
    <property type="project" value="TreeGrafter"/>
</dbReference>
<comment type="subcellular location">
    <subcellularLocation>
        <location evidence="1">Membrane</location>
        <topology evidence="1">Multi-pass membrane protein</topology>
    </subcellularLocation>
</comment>
<feature type="transmembrane region" description="Helical" evidence="6">
    <location>
        <begin position="16"/>
        <end position="37"/>
    </location>
</feature>
<dbReference type="NCBIfam" id="NF038013">
    <property type="entry name" value="AceTr_1"/>
    <property type="match status" value="1"/>
</dbReference>
<dbReference type="GO" id="GO:0015360">
    <property type="term" value="F:acetate:proton symporter activity"/>
    <property type="evidence" value="ECO:0007669"/>
    <property type="project" value="TreeGrafter"/>
</dbReference>
<proteinExistence type="inferred from homology"/>
<feature type="transmembrane region" description="Helical" evidence="6">
    <location>
        <begin position="159"/>
        <end position="176"/>
    </location>
</feature>
<organism evidence="7 8">
    <name type="scientific">Salinisphaera japonica YTM-1</name>
    <dbReference type="NCBI Taxonomy" id="1209778"/>
    <lineage>
        <taxon>Bacteria</taxon>
        <taxon>Pseudomonadati</taxon>
        <taxon>Pseudomonadota</taxon>
        <taxon>Gammaproteobacteria</taxon>
        <taxon>Salinisphaerales</taxon>
        <taxon>Salinisphaeraceae</taxon>
        <taxon>Salinisphaera</taxon>
    </lineage>
</organism>
<keyword evidence="5 6" id="KW-0472">Membrane</keyword>
<dbReference type="InterPro" id="IPR047623">
    <property type="entry name" value="SatP"/>
</dbReference>
<sequence>MAAQEQAPALANPGPLGLVGFGLTTVLLSLINAGLLPAGGEPVVIPLALAYGGLIQLIAGLLEYRTGNTFGLVAFLSFGAFWWWFALMLLMGDNGLLDLSEAGSTIGIALILWGVFTFYMWIATFKLNKALWFVFLTLWVTFFLLGIGAAASMPTLHMLGGYLGIVCGGSAMYTSFGEVTNATFGRPVIPLGAR</sequence>
<feature type="transmembrane region" description="Helical" evidence="6">
    <location>
        <begin position="43"/>
        <end position="62"/>
    </location>
</feature>
<gene>
    <name evidence="7" type="ORF">SAJA_11175</name>
</gene>
<evidence type="ECO:0000313" key="7">
    <source>
        <dbReference type="EMBL" id="ROO26622.1"/>
    </source>
</evidence>
<evidence type="ECO:0000256" key="5">
    <source>
        <dbReference type="ARBA" id="ARBA00023136"/>
    </source>
</evidence>